<dbReference type="CDD" id="cd02966">
    <property type="entry name" value="TlpA_like_family"/>
    <property type="match status" value="1"/>
</dbReference>
<dbReference type="Proteomes" id="UP000431264">
    <property type="component" value="Unassembled WGS sequence"/>
</dbReference>
<dbReference type="Pfam" id="PF00085">
    <property type="entry name" value="Thioredoxin"/>
    <property type="match status" value="1"/>
</dbReference>
<dbReference type="InterPro" id="IPR013766">
    <property type="entry name" value="Thioredoxin_domain"/>
</dbReference>
<keyword evidence="3" id="KW-1185">Reference proteome</keyword>
<evidence type="ECO:0000259" key="1">
    <source>
        <dbReference type="PROSITE" id="PS51352"/>
    </source>
</evidence>
<evidence type="ECO:0000313" key="2">
    <source>
        <dbReference type="EMBL" id="MVO08731.1"/>
    </source>
</evidence>
<dbReference type="OrthoDB" id="9815205at2"/>
<dbReference type="InterPro" id="IPR036249">
    <property type="entry name" value="Thioredoxin-like_sf"/>
</dbReference>
<accession>A0A6I4IKN9</accession>
<dbReference type="EMBL" id="WQLW01000003">
    <property type="protein sequence ID" value="MVO08731.1"/>
    <property type="molecule type" value="Genomic_DNA"/>
</dbReference>
<sequence>MIRITIFFILLTILSCNKKTKNKIEIEFKKPMTINFISYDSLDLLKDEVVYNDYNTLNARFNFENDTISLFLIDSNHNKVFNDSTDILFISPSCHDKPKNINFNNKLGIKSSRLFSNNGIAFSVENIIKTKTSYKAKIKKLDSNYKIPNENKMISRIPNLNFTNLENKSLKFIDFKDQDKLIYVEFWATWCTPCIAMIPEIKKMKNEYSNDLEIITIHAERRFDLKKINEFVEKYQMNWTNGISTVEINNSFNCGAYPKGFLFNQNGKLLIYDATPILIKDYLKNKTP</sequence>
<reference evidence="3" key="1">
    <citation type="submission" date="2019-05" db="EMBL/GenBank/DDBJ databases">
        <title>Flavobacterium profundi sp. nov., isolated from a deep-sea seamount.</title>
        <authorList>
            <person name="Zhang D.-C."/>
        </authorList>
    </citation>
    <scope>NUCLEOTIDE SEQUENCE [LARGE SCALE GENOMIC DNA]</scope>
    <source>
        <strain evidence="3">TP390</strain>
    </source>
</reference>
<proteinExistence type="predicted"/>
<gene>
    <name evidence="2" type="ORF">GOQ30_06085</name>
</gene>
<dbReference type="InterPro" id="IPR050553">
    <property type="entry name" value="Thioredoxin_ResA/DsbE_sf"/>
</dbReference>
<name>A0A6I4IKN9_9FLAO</name>
<dbReference type="Gene3D" id="3.40.30.10">
    <property type="entry name" value="Glutaredoxin"/>
    <property type="match status" value="1"/>
</dbReference>
<evidence type="ECO:0000313" key="3">
    <source>
        <dbReference type="Proteomes" id="UP000431264"/>
    </source>
</evidence>
<dbReference type="AlphaFoldDB" id="A0A6I4IKN9"/>
<feature type="domain" description="Thioredoxin" evidence="1">
    <location>
        <begin position="151"/>
        <end position="288"/>
    </location>
</feature>
<organism evidence="2 3">
    <name type="scientific">Flavobacterium profundi</name>
    <dbReference type="NCBI Taxonomy" id="1774945"/>
    <lineage>
        <taxon>Bacteria</taxon>
        <taxon>Pseudomonadati</taxon>
        <taxon>Bacteroidota</taxon>
        <taxon>Flavobacteriia</taxon>
        <taxon>Flavobacteriales</taxon>
        <taxon>Flavobacteriaceae</taxon>
        <taxon>Flavobacterium</taxon>
    </lineage>
</organism>
<protein>
    <submittedName>
        <fullName evidence="2">Redoxin domain-containing protein</fullName>
    </submittedName>
</protein>
<comment type="caution">
    <text evidence="2">The sequence shown here is derived from an EMBL/GenBank/DDBJ whole genome shotgun (WGS) entry which is preliminary data.</text>
</comment>
<dbReference type="PROSITE" id="PS51352">
    <property type="entry name" value="THIOREDOXIN_2"/>
    <property type="match status" value="1"/>
</dbReference>
<dbReference type="RefSeq" id="WP_140997126.1">
    <property type="nucleotide sequence ID" value="NZ_VDCZ01000003.1"/>
</dbReference>
<dbReference type="SUPFAM" id="SSF52833">
    <property type="entry name" value="Thioredoxin-like"/>
    <property type="match status" value="1"/>
</dbReference>
<dbReference type="PANTHER" id="PTHR42852">
    <property type="entry name" value="THIOL:DISULFIDE INTERCHANGE PROTEIN DSBE"/>
    <property type="match status" value="1"/>
</dbReference>
<dbReference type="PANTHER" id="PTHR42852:SF13">
    <property type="entry name" value="PROTEIN DIPZ"/>
    <property type="match status" value="1"/>
</dbReference>
<dbReference type="PROSITE" id="PS51257">
    <property type="entry name" value="PROKAR_LIPOPROTEIN"/>
    <property type="match status" value="1"/>
</dbReference>